<evidence type="ECO:0000313" key="4">
    <source>
        <dbReference type="Proteomes" id="UP001567350"/>
    </source>
</evidence>
<evidence type="ECO:0000313" key="3">
    <source>
        <dbReference type="EMBL" id="MEZ2738527.1"/>
    </source>
</evidence>
<evidence type="ECO:0000259" key="2">
    <source>
        <dbReference type="Pfam" id="PF20789"/>
    </source>
</evidence>
<dbReference type="Proteomes" id="UP001567350">
    <property type="component" value="Unassembled WGS sequence"/>
</dbReference>
<dbReference type="InterPro" id="IPR049450">
    <property type="entry name" value="ACOT8-like_C"/>
</dbReference>
<proteinExistence type="predicted"/>
<name>A0ABV4I9J0_9BURK</name>
<dbReference type="InterPro" id="IPR042171">
    <property type="entry name" value="Acyl-CoA_hotdog"/>
</dbReference>
<dbReference type="Pfam" id="PF13622">
    <property type="entry name" value="4HBT_3"/>
    <property type="match status" value="1"/>
</dbReference>
<dbReference type="EMBL" id="JBGJLR010000002">
    <property type="protein sequence ID" value="MEZ2738527.1"/>
    <property type="molecule type" value="Genomic_DNA"/>
</dbReference>
<reference evidence="3 4" key="1">
    <citation type="submission" date="2024-08" db="EMBL/GenBank/DDBJ databases">
        <authorList>
            <person name="Feng Z."/>
            <person name="Ronholm J."/>
        </authorList>
    </citation>
    <scope>NUCLEOTIDE SEQUENCE [LARGE SCALE GENOMIC DNA]</scope>
    <source>
        <strain evidence="3 4">4-AB0-8</strain>
    </source>
</reference>
<comment type="caution">
    <text evidence="3">The sequence shown here is derived from an EMBL/GenBank/DDBJ whole genome shotgun (WGS) entry which is preliminary data.</text>
</comment>
<dbReference type="InterPro" id="IPR049449">
    <property type="entry name" value="TesB_ACOT8-like_N"/>
</dbReference>
<keyword evidence="4" id="KW-1185">Reference proteome</keyword>
<dbReference type="InterPro" id="IPR029069">
    <property type="entry name" value="HotDog_dom_sf"/>
</dbReference>
<sequence>MSAPQDSHKDAVTGLHPLDVALCMTPLPDGSVQAQAPAAYWNMVGPYGGITAAQMLQAVLQHPALLGEPISITVNFAGPVEAGDLRIEAVPVRTNRSTQHWTVVMGQTNAQGEFLVSTTATVITAVRRATFSQDDVPHPAMPAPERCERFDTRGAMEWLQRYDMRVVQGAIPKTWDDSEHETLSQLWVRDEPARALDFAALAALCDVFFPRVWLRRARRVPAGTVGMTVYFHADAEQLARQGDRHLLAQASAQAFRNGYFDQTAQLWDAEGSLLATSHQIVYYKE</sequence>
<evidence type="ECO:0000259" key="1">
    <source>
        <dbReference type="Pfam" id="PF13622"/>
    </source>
</evidence>
<feature type="domain" description="Acyl-CoA thioesterase-like C-terminal" evidence="2">
    <location>
        <begin position="144"/>
        <end position="282"/>
    </location>
</feature>
<accession>A0ABV4I9J0</accession>
<dbReference type="Pfam" id="PF20789">
    <property type="entry name" value="4HBT_3C"/>
    <property type="match status" value="1"/>
</dbReference>
<dbReference type="RefSeq" id="WP_370890676.1">
    <property type="nucleotide sequence ID" value="NZ_JBGJLR010000002.1"/>
</dbReference>
<organism evidence="3 4">
    <name type="scientific">Comamonas jiangduensis</name>
    <dbReference type="NCBI Taxonomy" id="1194168"/>
    <lineage>
        <taxon>Bacteria</taxon>
        <taxon>Pseudomonadati</taxon>
        <taxon>Pseudomonadota</taxon>
        <taxon>Betaproteobacteria</taxon>
        <taxon>Burkholderiales</taxon>
        <taxon>Comamonadaceae</taxon>
        <taxon>Comamonas</taxon>
    </lineage>
</organism>
<feature type="domain" description="Acyl-CoA thioesterase-like N-terminal HotDog" evidence="1">
    <location>
        <begin position="39"/>
        <end position="123"/>
    </location>
</feature>
<gene>
    <name evidence="3" type="ORF">ACBP88_03460</name>
</gene>
<dbReference type="SUPFAM" id="SSF54637">
    <property type="entry name" value="Thioesterase/thiol ester dehydrase-isomerase"/>
    <property type="match status" value="2"/>
</dbReference>
<dbReference type="Gene3D" id="2.40.160.210">
    <property type="entry name" value="Acyl-CoA thioesterase, double hotdog domain"/>
    <property type="match status" value="1"/>
</dbReference>
<protein>
    <submittedName>
        <fullName evidence="3">Acyl-CoA thioesterase</fullName>
    </submittedName>
</protein>